<dbReference type="OrthoDB" id="5316007at2759"/>
<dbReference type="AlphaFoldDB" id="A0A0N1HED8"/>
<comment type="caution">
    <text evidence="3">The sequence shown here is derived from an EMBL/GenBank/DDBJ whole genome shotgun (WGS) entry which is preliminary data.</text>
</comment>
<dbReference type="Proteomes" id="UP000038010">
    <property type="component" value="Unassembled WGS sequence"/>
</dbReference>
<evidence type="ECO:0000313" key="4">
    <source>
        <dbReference type="Proteomes" id="UP000038010"/>
    </source>
</evidence>
<dbReference type="RefSeq" id="XP_018003109.1">
    <property type="nucleotide sequence ID" value="XM_018147210.1"/>
</dbReference>
<dbReference type="EMBL" id="LFJN01000005">
    <property type="protein sequence ID" value="KPI43146.1"/>
    <property type="molecule type" value="Genomic_DNA"/>
</dbReference>
<name>A0A0N1HED8_9EURO</name>
<feature type="signal peptide" evidence="2">
    <location>
        <begin position="1"/>
        <end position="16"/>
    </location>
</feature>
<proteinExistence type="predicted"/>
<evidence type="ECO:0000313" key="3">
    <source>
        <dbReference type="EMBL" id="KPI43146.1"/>
    </source>
</evidence>
<feature type="compositionally biased region" description="Polar residues" evidence="1">
    <location>
        <begin position="143"/>
        <end position="162"/>
    </location>
</feature>
<reference evidence="3 4" key="1">
    <citation type="submission" date="2015-06" db="EMBL/GenBank/DDBJ databases">
        <title>Draft genome of the ant-associated black yeast Phialophora attae CBS 131958.</title>
        <authorList>
            <person name="Moreno L.F."/>
            <person name="Stielow B.J."/>
            <person name="de Hoog S."/>
            <person name="Vicente V.A."/>
            <person name="Weiss V.A."/>
            <person name="de Vries M."/>
            <person name="Cruz L.M."/>
            <person name="Souza E.M."/>
        </authorList>
    </citation>
    <scope>NUCLEOTIDE SEQUENCE [LARGE SCALE GENOMIC DNA]</scope>
    <source>
        <strain evidence="3 4">CBS 131958</strain>
    </source>
</reference>
<feature type="region of interest" description="Disordered" evidence="1">
    <location>
        <begin position="142"/>
        <end position="162"/>
    </location>
</feature>
<feature type="region of interest" description="Disordered" evidence="1">
    <location>
        <begin position="183"/>
        <end position="210"/>
    </location>
</feature>
<accession>A0A0N1HED8</accession>
<dbReference type="GeneID" id="28739090"/>
<gene>
    <name evidence="3" type="ORF">AB675_6887</name>
</gene>
<dbReference type="VEuPathDB" id="FungiDB:AB675_6887"/>
<sequence>MARTLPFLALLTFTSALTITCPKPGDFINPGLPLTITWTTTAEDPASIDLVAIHPSPDTPDEFAARTQLGSSVASSAQKLDLPAWSILDWGVGYTVQVSAAGNPNAVLASVADLSLGGAVGQASTDAAGSVVGFITSAAGPAQESSLTGAGNPASATAAPTGTVSSVPIPAAATAIATDLASTTESVASETETSSSSSTAMSSSTSRESTSSTASASASATEASSAAVAPVKAVGSIAAAGWLGLVLAAVLA</sequence>
<protein>
    <submittedName>
        <fullName evidence="3">Uncharacterized protein</fullName>
    </submittedName>
</protein>
<feature type="chain" id="PRO_5005873345" evidence="2">
    <location>
        <begin position="17"/>
        <end position="252"/>
    </location>
</feature>
<evidence type="ECO:0000256" key="1">
    <source>
        <dbReference type="SAM" id="MobiDB-lite"/>
    </source>
</evidence>
<organism evidence="3 4">
    <name type="scientific">Cyphellophora attinorum</name>
    <dbReference type="NCBI Taxonomy" id="1664694"/>
    <lineage>
        <taxon>Eukaryota</taxon>
        <taxon>Fungi</taxon>
        <taxon>Dikarya</taxon>
        <taxon>Ascomycota</taxon>
        <taxon>Pezizomycotina</taxon>
        <taxon>Eurotiomycetes</taxon>
        <taxon>Chaetothyriomycetidae</taxon>
        <taxon>Chaetothyriales</taxon>
        <taxon>Cyphellophoraceae</taxon>
        <taxon>Cyphellophora</taxon>
    </lineage>
</organism>
<keyword evidence="2" id="KW-0732">Signal</keyword>
<evidence type="ECO:0000256" key="2">
    <source>
        <dbReference type="SAM" id="SignalP"/>
    </source>
</evidence>
<keyword evidence="4" id="KW-1185">Reference proteome</keyword>
<dbReference type="STRING" id="1664694.A0A0N1HED8"/>